<evidence type="ECO:0000313" key="3">
    <source>
        <dbReference type="Proteomes" id="UP000708576"/>
    </source>
</evidence>
<proteinExistence type="predicted"/>
<dbReference type="EMBL" id="JAGUCO010000013">
    <property type="protein sequence ID" value="MBS2099641.1"/>
    <property type="molecule type" value="Genomic_DNA"/>
</dbReference>
<dbReference type="Gene3D" id="2.120.10.10">
    <property type="match status" value="1"/>
</dbReference>
<dbReference type="Proteomes" id="UP000708576">
    <property type="component" value="Unassembled WGS sequence"/>
</dbReference>
<organism evidence="2 3">
    <name type="scientific">Carboxylicivirga linearis</name>
    <dbReference type="NCBI Taxonomy" id="1628157"/>
    <lineage>
        <taxon>Bacteria</taxon>
        <taxon>Pseudomonadati</taxon>
        <taxon>Bacteroidota</taxon>
        <taxon>Bacteroidia</taxon>
        <taxon>Marinilabiliales</taxon>
        <taxon>Marinilabiliaceae</taxon>
        <taxon>Carboxylicivirga</taxon>
    </lineage>
</organism>
<protein>
    <submittedName>
        <fullName evidence="2">BNR repeat-containing protein</fullName>
    </submittedName>
</protein>
<name>A0ABS5JZ95_9BACT</name>
<evidence type="ECO:0000313" key="2">
    <source>
        <dbReference type="EMBL" id="MBS2099641.1"/>
    </source>
</evidence>
<comment type="caution">
    <text evidence="2">The sequence shown here is derived from an EMBL/GenBank/DDBJ whole genome shotgun (WGS) entry which is preliminary data.</text>
</comment>
<sequence length="432" mass="48647">MRKFISFALLVLCISSYLSAQNMINVADAWANNSVNAVVFRQNSLVTMADTQFIAFYNPEGKLTLGKRHIKSKQFEVQVTQYTGNVKDAHNCISIMVDGEGYLHVAWDHHGHPLRYAKSTQPYGLELGPKISMAGVKEDNVTYPQFFKMPDGNLVFMYRDGMSGRGNLVLQKYDIQSKSWSVLHDNLIDGEGQRNAYWQACIDSKGTIHVSWVWRETWDVSSNHDLCYARSTDGGETWEKTSGEKYNLPINASTAEYACRIPQKSELINQTSMVADAKGQPYIASYWREQGSDVPQFHLVSFQNGEWMHKNLGFRSTPFSLSGGGTKRIPISRPQIVAKSKGKKTKAYVIFRDEERDSKVSMAKVTLGKKSKVEVSDITDFGVGLWEPSFDTELWKEKGKLHLFVQKVDQVDGEGVAKAKPTMVKVLEVKGL</sequence>
<keyword evidence="1" id="KW-0732">Signal</keyword>
<reference evidence="2 3" key="1">
    <citation type="journal article" date="2015" name="Int. J. Syst. Evol. Microbiol.">
        <title>Carboxylicivirga linearis sp. nov., isolated from a sea cucumber culture pond.</title>
        <authorList>
            <person name="Wang F.Q."/>
            <person name="Zhou Y.X."/>
            <person name="Lin X.Z."/>
            <person name="Chen G.J."/>
            <person name="Du Z.J."/>
        </authorList>
    </citation>
    <scope>NUCLEOTIDE SEQUENCE [LARGE SCALE GENOMIC DNA]</scope>
    <source>
        <strain evidence="2 3">FB218</strain>
    </source>
</reference>
<dbReference type="Pfam" id="PF15892">
    <property type="entry name" value="BNR_4"/>
    <property type="match status" value="1"/>
</dbReference>
<accession>A0ABS5JZ95</accession>
<feature type="chain" id="PRO_5046544112" evidence="1">
    <location>
        <begin position="21"/>
        <end position="432"/>
    </location>
</feature>
<dbReference type="SUPFAM" id="SSF110296">
    <property type="entry name" value="Oligoxyloglucan reducing end-specific cellobiohydrolase"/>
    <property type="match status" value="1"/>
</dbReference>
<gene>
    <name evidence="2" type="ORF">KEM10_15200</name>
</gene>
<feature type="signal peptide" evidence="1">
    <location>
        <begin position="1"/>
        <end position="20"/>
    </location>
</feature>
<keyword evidence="3" id="KW-1185">Reference proteome</keyword>
<dbReference type="RefSeq" id="WP_212216883.1">
    <property type="nucleotide sequence ID" value="NZ_JAGUCO010000013.1"/>
</dbReference>
<evidence type="ECO:0000256" key="1">
    <source>
        <dbReference type="SAM" id="SignalP"/>
    </source>
</evidence>